<dbReference type="PANTHER" id="PTHR10668:SF105">
    <property type="entry name" value="DEHYDROGENASE-RELATED"/>
    <property type="match status" value="1"/>
</dbReference>
<evidence type="ECO:0000256" key="2">
    <source>
        <dbReference type="ARBA" id="ARBA00038825"/>
    </source>
</evidence>
<keyword evidence="6" id="KW-1185">Reference proteome</keyword>
<dbReference type="RefSeq" id="WP_192038934.1">
    <property type="nucleotide sequence ID" value="NZ_JACYWE010000004.1"/>
</dbReference>
<reference evidence="5" key="1">
    <citation type="submission" date="2020-09" db="EMBL/GenBank/DDBJ databases">
        <title>Hoyosella lacisalsi sp. nov., a halotolerant actinobacterium isolated from soil of Lake Gudzhirganskoe.</title>
        <authorList>
            <person name="Yang Q."/>
            <person name="Guo P.Y."/>
            <person name="Liu S.W."/>
            <person name="Li F.N."/>
            <person name="Sun C.H."/>
        </authorList>
    </citation>
    <scope>NUCLEOTIDE SEQUENCE</scope>
    <source>
        <strain evidence="5">G463</strain>
    </source>
</reference>
<evidence type="ECO:0000313" key="6">
    <source>
        <dbReference type="Proteomes" id="UP000642993"/>
    </source>
</evidence>
<protein>
    <recommendedName>
        <fullName evidence="3">Pyridine nucleotide-disulfide oxidoreductase domain-containing protein 2</fullName>
    </recommendedName>
</protein>
<evidence type="ECO:0000256" key="3">
    <source>
        <dbReference type="ARBA" id="ARBA00040298"/>
    </source>
</evidence>
<organism evidence="5 6">
    <name type="scientific">Lolliginicoccus lacisalsi</name>
    <dbReference type="NCBI Taxonomy" id="2742202"/>
    <lineage>
        <taxon>Bacteria</taxon>
        <taxon>Bacillati</taxon>
        <taxon>Actinomycetota</taxon>
        <taxon>Actinomycetes</taxon>
        <taxon>Mycobacteriales</taxon>
        <taxon>Hoyosellaceae</taxon>
        <taxon>Lolliginicoccus</taxon>
    </lineage>
</organism>
<evidence type="ECO:0000259" key="4">
    <source>
        <dbReference type="Pfam" id="PF01593"/>
    </source>
</evidence>
<dbReference type="InterPro" id="IPR002937">
    <property type="entry name" value="Amino_oxidase"/>
</dbReference>
<feature type="domain" description="Amine oxidase" evidence="4">
    <location>
        <begin position="16"/>
        <end position="480"/>
    </location>
</feature>
<dbReference type="EMBL" id="JACYWE010000004">
    <property type="protein sequence ID" value="MBD8506459.1"/>
    <property type="molecule type" value="Genomic_DNA"/>
</dbReference>
<dbReference type="Gene3D" id="3.50.50.60">
    <property type="entry name" value="FAD/NAD(P)-binding domain"/>
    <property type="match status" value="2"/>
</dbReference>
<dbReference type="InterPro" id="IPR036188">
    <property type="entry name" value="FAD/NAD-bd_sf"/>
</dbReference>
<dbReference type="Proteomes" id="UP000642993">
    <property type="component" value="Unassembled WGS sequence"/>
</dbReference>
<accession>A0A927JC30</accession>
<dbReference type="GO" id="GO:0016491">
    <property type="term" value="F:oxidoreductase activity"/>
    <property type="evidence" value="ECO:0007669"/>
    <property type="project" value="InterPro"/>
</dbReference>
<evidence type="ECO:0000256" key="1">
    <source>
        <dbReference type="ARBA" id="ARBA00037217"/>
    </source>
</evidence>
<comment type="caution">
    <text evidence="5">The sequence shown here is derived from an EMBL/GenBank/DDBJ whole genome shotgun (WGS) entry which is preliminary data.</text>
</comment>
<dbReference type="SUPFAM" id="SSF51905">
    <property type="entry name" value="FAD/NAD(P)-binding domain"/>
    <property type="match status" value="1"/>
</dbReference>
<dbReference type="PRINTS" id="PR00411">
    <property type="entry name" value="PNDRDTASEI"/>
</dbReference>
<dbReference type="Pfam" id="PF01593">
    <property type="entry name" value="Amino_oxidase"/>
    <property type="match status" value="1"/>
</dbReference>
<gene>
    <name evidence="5" type="ORF">HT102_08180</name>
</gene>
<comment type="subunit">
    <text evidence="2">Interacts with COX5B; this interaction may contribute to localize PYROXD2 to the inner face of the inner mitochondrial membrane.</text>
</comment>
<dbReference type="AlphaFoldDB" id="A0A927JC30"/>
<proteinExistence type="predicted"/>
<name>A0A927JC30_9ACTN</name>
<comment type="function">
    <text evidence="1">Probable oxidoreductase that may play a role as regulator of mitochondrial function.</text>
</comment>
<evidence type="ECO:0000313" key="5">
    <source>
        <dbReference type="EMBL" id="MBD8506459.1"/>
    </source>
</evidence>
<dbReference type="PANTHER" id="PTHR10668">
    <property type="entry name" value="PHYTOENE DEHYDROGENASE"/>
    <property type="match status" value="1"/>
</dbReference>
<sequence>MTPVADAVIIGSGPNGLVAANVLADHGWTVQVLEAASEPGGAVRSVLREPGITWDLFSSFYPFARATPALPSLGLEEFGLRWRHAPSPLAHIYGEDLEDAICIEPTSAGTAAAIARTSMRDARTWLELCDEWHVIGPHLLRMMFNPFPPVRGAAGLLRALGAAGALRFARFLALPVQRMEAELFDSEPARALLRGNAMHADVPPDAPVSGVIGYVMSMLAQEHGFPTPEGGAGALTSALARRLEEAGGRITCDSPVDQIIVENGRATGVTTAIGKVFRARRAVIADTSAPALYEELLPREVVPEQVARDIRAFAWDPPVVKVNYAIRGAIPWTAASAHHAGTVHLGSINDSTAPLVIVGQMSVADPSRSSRGTTSAWAYAKAPAQSSEEEQQQFAEWITSVIEAHAPGFGAQLIGSEVQTGKDMERENPNLRGGAVNAGTFELHQQYIFRPIPGLADNHTPVAGLYLGSASAHPGGGVHGMCGWNAAHAALGARWPRQRIRAAINRKLMS</sequence>